<feature type="compositionally biased region" description="Polar residues" evidence="1">
    <location>
        <begin position="277"/>
        <end position="288"/>
    </location>
</feature>
<comment type="caution">
    <text evidence="2">The sequence shown here is derived from an EMBL/GenBank/DDBJ whole genome shotgun (WGS) entry which is preliminary data.</text>
</comment>
<protein>
    <submittedName>
        <fullName evidence="2">Uncharacterized protein</fullName>
    </submittedName>
</protein>
<name>A0A423SHE6_PENVA</name>
<gene>
    <name evidence="2" type="ORF">C7M84_018439</name>
</gene>
<dbReference type="AlphaFoldDB" id="A0A423SHE6"/>
<keyword evidence="3" id="KW-1185">Reference proteome</keyword>
<reference evidence="2 3" key="1">
    <citation type="submission" date="2018-04" db="EMBL/GenBank/DDBJ databases">
        <authorList>
            <person name="Zhang X."/>
            <person name="Yuan J."/>
            <person name="Li F."/>
            <person name="Xiang J."/>
        </authorList>
    </citation>
    <scope>NUCLEOTIDE SEQUENCE [LARGE SCALE GENOMIC DNA]</scope>
    <source>
        <tissue evidence="2">Muscle</tissue>
    </source>
</reference>
<accession>A0A423SHE6</accession>
<organism evidence="2 3">
    <name type="scientific">Penaeus vannamei</name>
    <name type="common">Whiteleg shrimp</name>
    <name type="synonym">Litopenaeus vannamei</name>
    <dbReference type="NCBI Taxonomy" id="6689"/>
    <lineage>
        <taxon>Eukaryota</taxon>
        <taxon>Metazoa</taxon>
        <taxon>Ecdysozoa</taxon>
        <taxon>Arthropoda</taxon>
        <taxon>Crustacea</taxon>
        <taxon>Multicrustacea</taxon>
        <taxon>Malacostraca</taxon>
        <taxon>Eumalacostraca</taxon>
        <taxon>Eucarida</taxon>
        <taxon>Decapoda</taxon>
        <taxon>Dendrobranchiata</taxon>
        <taxon>Penaeoidea</taxon>
        <taxon>Penaeidae</taxon>
        <taxon>Penaeus</taxon>
    </lineage>
</organism>
<evidence type="ECO:0000313" key="3">
    <source>
        <dbReference type="Proteomes" id="UP000283509"/>
    </source>
</evidence>
<feature type="region of interest" description="Disordered" evidence="1">
    <location>
        <begin position="262"/>
        <end position="309"/>
    </location>
</feature>
<evidence type="ECO:0000313" key="2">
    <source>
        <dbReference type="EMBL" id="ROT63670.1"/>
    </source>
</evidence>
<dbReference type="Proteomes" id="UP000283509">
    <property type="component" value="Unassembled WGS sequence"/>
</dbReference>
<proteinExistence type="predicted"/>
<dbReference type="EMBL" id="QCYY01003400">
    <property type="protein sequence ID" value="ROT63670.1"/>
    <property type="molecule type" value="Genomic_DNA"/>
</dbReference>
<feature type="region of interest" description="Disordered" evidence="1">
    <location>
        <begin position="353"/>
        <end position="376"/>
    </location>
</feature>
<reference evidence="2 3" key="2">
    <citation type="submission" date="2019-01" db="EMBL/GenBank/DDBJ databases">
        <title>The decoding of complex shrimp genome reveals the adaptation for benthos swimmer, frequently molting mechanism and breeding impact on genome.</title>
        <authorList>
            <person name="Sun Y."/>
            <person name="Gao Y."/>
            <person name="Yu Y."/>
        </authorList>
    </citation>
    <scope>NUCLEOTIDE SEQUENCE [LARGE SCALE GENOMIC DNA]</scope>
    <source>
        <tissue evidence="2">Muscle</tissue>
    </source>
</reference>
<feature type="region of interest" description="Disordered" evidence="1">
    <location>
        <begin position="318"/>
        <end position="337"/>
    </location>
</feature>
<evidence type="ECO:0000256" key="1">
    <source>
        <dbReference type="SAM" id="MobiDB-lite"/>
    </source>
</evidence>
<sequence>MLHLSSFCSTPSLVASVRSFVLCSASSPAEGSSLPGFPFPRRFLFLSCLCLCRCVSAFSMEVFVLLYTNLTSDVSSASLSGSEAGVGQSQVRFWIDSQSGLAVPDFPSIQNWILTCDWPTPASEPPKLAKLTSPFKLGGLYHGPCSHLQQLLPLRLAFAKNAGVCWVDREADVGERPVTSSVRHLQSYVEAKNFHILTNHKPPHPIHEDSPPIPLQGASPVLHLAVHNGHQTHSGFRQRRRRRSVEDNNIFSDAVNYHLVSSEQRQDASMTPRLEEQTSLNLESQNPQLPRRPLRCLPRLPSTIHPAFPPSAILRRISPASRHPGHPTPHLQQSRLACHQQRCSTVVSLVHQKPEDLDPQTPKSPLQNFPIPDERF</sequence>
<feature type="compositionally biased region" description="Low complexity" evidence="1">
    <location>
        <begin position="289"/>
        <end position="301"/>
    </location>
</feature>